<comment type="caution">
    <text evidence="2">The sequence shown here is derived from an EMBL/GenBank/DDBJ whole genome shotgun (WGS) entry which is preliminary data.</text>
</comment>
<proteinExistence type="predicted"/>
<name>A0AAD3HL18_9CHLO</name>
<dbReference type="EMBL" id="BMAR01000009">
    <property type="protein sequence ID" value="GFR45259.1"/>
    <property type="molecule type" value="Genomic_DNA"/>
</dbReference>
<accession>A0AAD3HL18</accession>
<keyword evidence="3" id="KW-1185">Reference proteome</keyword>
<evidence type="ECO:0000256" key="1">
    <source>
        <dbReference type="SAM" id="MobiDB-lite"/>
    </source>
</evidence>
<dbReference type="Proteomes" id="UP001054857">
    <property type="component" value="Unassembled WGS sequence"/>
</dbReference>
<protein>
    <recommendedName>
        <fullName evidence="4">BZIP domain-containing protein</fullName>
    </recommendedName>
</protein>
<organism evidence="2 3">
    <name type="scientific">Astrephomene gubernaculifera</name>
    <dbReference type="NCBI Taxonomy" id="47775"/>
    <lineage>
        <taxon>Eukaryota</taxon>
        <taxon>Viridiplantae</taxon>
        <taxon>Chlorophyta</taxon>
        <taxon>core chlorophytes</taxon>
        <taxon>Chlorophyceae</taxon>
        <taxon>CS clade</taxon>
        <taxon>Chlamydomonadales</taxon>
        <taxon>Astrephomenaceae</taxon>
        <taxon>Astrephomene</taxon>
    </lineage>
</organism>
<evidence type="ECO:0000313" key="3">
    <source>
        <dbReference type="Proteomes" id="UP001054857"/>
    </source>
</evidence>
<evidence type="ECO:0008006" key="4">
    <source>
        <dbReference type="Google" id="ProtNLM"/>
    </source>
</evidence>
<feature type="region of interest" description="Disordered" evidence="1">
    <location>
        <begin position="70"/>
        <end position="128"/>
    </location>
</feature>
<feature type="compositionally biased region" description="Polar residues" evidence="1">
    <location>
        <begin position="117"/>
        <end position="128"/>
    </location>
</feature>
<evidence type="ECO:0000313" key="2">
    <source>
        <dbReference type="EMBL" id="GFR45259.1"/>
    </source>
</evidence>
<gene>
    <name evidence="2" type="ORF">Agub_g6365</name>
</gene>
<sequence>MSVLPVPHNAAAIQQAFNFNTNNFLLPVGDEHALDYDDLFAFLTDGGSSSGVAVSDRAPDSGDVVAQPALTERSPVLSHQLPPVPAQHRAEAPNPQPKKADTKANRDAVSKRVRGDANTSKNKQQNQVKELEALAAQKIADLERLVRENNELKYRQELLEKVVQLRDCQLRVLRGQHELPMPWCTAQNEACSQLAEAGPCQPAGSSGSSTSSGGCGSGRSVAAALRVPGAACLLTSPCVKLPPVDRERRERCRAGLKSKLGNVSHKGHFWPRLGGGARGGKAAAVCAAGCYPLPATQGAVEAAMRYPTQAPSYPIYLRFRSMGKLQLMEGWKHFLSEVATPLLALECNPADEAAAVQLRQLAAEATYLFKHTSFFAPDTFMMAQQTHLETEQVCSPDPAHWHAVLRTLELNPEQIRDLRAVFQLFSGIMRGILAERRDINAHLATGLHGPHASVQTAMEHLTVAPECEVFKSLQRNMRREKSAHLLLRGFLFGRTLSTLQFVKAAVYSYPWFPDATALTATVAESADADSSNA</sequence>
<reference evidence="2 3" key="1">
    <citation type="journal article" date="2021" name="Sci. Rep.">
        <title>Genome sequencing of the multicellular alga Astrephomene provides insights into convergent evolution of germ-soma differentiation.</title>
        <authorList>
            <person name="Yamashita S."/>
            <person name="Yamamoto K."/>
            <person name="Matsuzaki R."/>
            <person name="Suzuki S."/>
            <person name="Yamaguchi H."/>
            <person name="Hirooka S."/>
            <person name="Minakuchi Y."/>
            <person name="Miyagishima S."/>
            <person name="Kawachi M."/>
            <person name="Toyoda A."/>
            <person name="Nozaki H."/>
        </authorList>
    </citation>
    <scope>NUCLEOTIDE SEQUENCE [LARGE SCALE GENOMIC DNA]</scope>
    <source>
        <strain evidence="2 3">NIES-4017</strain>
    </source>
</reference>
<feature type="compositionally biased region" description="Basic and acidic residues" evidence="1">
    <location>
        <begin position="98"/>
        <end position="115"/>
    </location>
</feature>
<dbReference type="AlphaFoldDB" id="A0AAD3HL18"/>